<gene>
    <name evidence="9" type="ORF">PENTCL1PPCAC_30777</name>
</gene>
<evidence type="ECO:0000256" key="1">
    <source>
        <dbReference type="ARBA" id="ARBA00004123"/>
    </source>
</evidence>
<dbReference type="SUPFAM" id="SSF57959">
    <property type="entry name" value="Leucine zipper domain"/>
    <property type="match status" value="1"/>
</dbReference>
<evidence type="ECO:0000256" key="3">
    <source>
        <dbReference type="ARBA" id="ARBA00023125"/>
    </source>
</evidence>
<feature type="region of interest" description="Disordered" evidence="7">
    <location>
        <begin position="1"/>
        <end position="56"/>
    </location>
</feature>
<dbReference type="CDD" id="cd14695">
    <property type="entry name" value="bZIP_HLF"/>
    <property type="match status" value="1"/>
</dbReference>
<evidence type="ECO:0000256" key="7">
    <source>
        <dbReference type="SAM" id="MobiDB-lite"/>
    </source>
</evidence>
<reference evidence="9" key="1">
    <citation type="submission" date="2023-10" db="EMBL/GenBank/DDBJ databases">
        <title>Genome assembly of Pristionchus species.</title>
        <authorList>
            <person name="Yoshida K."/>
            <person name="Sommer R.J."/>
        </authorList>
    </citation>
    <scope>NUCLEOTIDE SEQUENCE</scope>
    <source>
        <strain evidence="9">RS0144</strain>
    </source>
</reference>
<protein>
    <recommendedName>
        <fullName evidence="8">BZIP domain-containing protein</fullName>
    </recommendedName>
</protein>
<keyword evidence="4" id="KW-0804">Transcription</keyword>
<dbReference type="Proteomes" id="UP001432027">
    <property type="component" value="Unassembled WGS sequence"/>
</dbReference>
<dbReference type="InterPro" id="IPR046347">
    <property type="entry name" value="bZIP_sf"/>
</dbReference>
<dbReference type="InterPro" id="IPR004827">
    <property type="entry name" value="bZIP"/>
</dbReference>
<dbReference type="GO" id="GO:0000981">
    <property type="term" value="F:DNA-binding transcription factor activity, RNA polymerase II-specific"/>
    <property type="evidence" value="ECO:0007669"/>
    <property type="project" value="TreeGrafter"/>
</dbReference>
<proteinExistence type="predicted"/>
<name>A0AAV5UR06_9BILA</name>
<evidence type="ECO:0000256" key="6">
    <source>
        <dbReference type="SAM" id="Coils"/>
    </source>
</evidence>
<dbReference type="SMART" id="SM00338">
    <property type="entry name" value="BRLZ"/>
    <property type="match status" value="1"/>
</dbReference>
<dbReference type="FunFam" id="1.20.5.170:FF:000127">
    <property type="entry name" value="Protein CBR-ATF-2"/>
    <property type="match status" value="1"/>
</dbReference>
<keyword evidence="10" id="KW-1185">Reference proteome</keyword>
<dbReference type="AlphaFoldDB" id="A0AAV5UR06"/>
<sequence length="131" mass="14738">MGVHLRPSLTTSLRHPPLRSPHLDQEGSSQGDGHSGDPKRVAYMDRRKRNNEAAKRCRANRRAVFEYRSRRVQVLETENDTLRDEIAVLRREIDQYKNRLVERGLTVPSSSAAPTSVIARAPASSSPSYSS</sequence>
<feature type="coiled-coil region" evidence="6">
    <location>
        <begin position="72"/>
        <end position="99"/>
    </location>
</feature>
<accession>A0AAV5UR06</accession>
<dbReference type="EMBL" id="BTSX01000130">
    <property type="protein sequence ID" value="GMT08603.1"/>
    <property type="molecule type" value="Genomic_DNA"/>
</dbReference>
<keyword evidence="3" id="KW-0238">DNA-binding</keyword>
<evidence type="ECO:0000313" key="9">
    <source>
        <dbReference type="EMBL" id="GMT08603.1"/>
    </source>
</evidence>
<dbReference type="GO" id="GO:0000978">
    <property type="term" value="F:RNA polymerase II cis-regulatory region sequence-specific DNA binding"/>
    <property type="evidence" value="ECO:0007669"/>
    <property type="project" value="TreeGrafter"/>
</dbReference>
<dbReference type="PROSITE" id="PS50217">
    <property type="entry name" value="BZIP"/>
    <property type="match status" value="1"/>
</dbReference>
<evidence type="ECO:0000256" key="2">
    <source>
        <dbReference type="ARBA" id="ARBA00023015"/>
    </source>
</evidence>
<dbReference type="Gene3D" id="1.20.5.170">
    <property type="match status" value="1"/>
</dbReference>
<dbReference type="Pfam" id="PF07716">
    <property type="entry name" value="bZIP_2"/>
    <property type="match status" value="1"/>
</dbReference>
<keyword evidence="2" id="KW-0805">Transcription regulation</keyword>
<evidence type="ECO:0000256" key="4">
    <source>
        <dbReference type="ARBA" id="ARBA00023163"/>
    </source>
</evidence>
<comment type="caution">
    <text evidence="9">The sequence shown here is derived from an EMBL/GenBank/DDBJ whole genome shotgun (WGS) entry which is preliminary data.</text>
</comment>
<keyword evidence="6" id="KW-0175">Coiled coil</keyword>
<evidence type="ECO:0000313" key="10">
    <source>
        <dbReference type="Proteomes" id="UP001432027"/>
    </source>
</evidence>
<organism evidence="9 10">
    <name type="scientific">Pristionchus entomophagus</name>
    <dbReference type="NCBI Taxonomy" id="358040"/>
    <lineage>
        <taxon>Eukaryota</taxon>
        <taxon>Metazoa</taxon>
        <taxon>Ecdysozoa</taxon>
        <taxon>Nematoda</taxon>
        <taxon>Chromadorea</taxon>
        <taxon>Rhabditida</taxon>
        <taxon>Rhabditina</taxon>
        <taxon>Diplogasteromorpha</taxon>
        <taxon>Diplogasteroidea</taxon>
        <taxon>Neodiplogasteridae</taxon>
        <taxon>Pristionchus</taxon>
    </lineage>
</organism>
<feature type="compositionally biased region" description="Basic and acidic residues" evidence="7">
    <location>
        <begin position="34"/>
        <end position="55"/>
    </location>
</feature>
<feature type="domain" description="BZIP" evidence="8">
    <location>
        <begin position="40"/>
        <end position="103"/>
    </location>
</feature>
<evidence type="ECO:0000259" key="8">
    <source>
        <dbReference type="PROSITE" id="PS50217"/>
    </source>
</evidence>
<dbReference type="GO" id="GO:0005634">
    <property type="term" value="C:nucleus"/>
    <property type="evidence" value="ECO:0007669"/>
    <property type="project" value="UniProtKB-SubCell"/>
</dbReference>
<evidence type="ECO:0000256" key="5">
    <source>
        <dbReference type="ARBA" id="ARBA00023242"/>
    </source>
</evidence>
<dbReference type="PANTHER" id="PTHR11988:SF27">
    <property type="entry name" value="GH27708P"/>
    <property type="match status" value="1"/>
</dbReference>
<dbReference type="InterPro" id="IPR040223">
    <property type="entry name" value="PAR_bZIP"/>
</dbReference>
<comment type="subcellular location">
    <subcellularLocation>
        <location evidence="1">Nucleus</location>
    </subcellularLocation>
</comment>
<keyword evidence="5" id="KW-0539">Nucleus</keyword>
<dbReference type="PANTHER" id="PTHR11988">
    <property type="entry name" value="THYROTROPH EMBRYONIC FACTOR RELATED"/>
    <property type="match status" value="1"/>
</dbReference>